<dbReference type="PROSITE" id="PS51257">
    <property type="entry name" value="PROKAR_LIPOPROTEIN"/>
    <property type="match status" value="1"/>
</dbReference>
<accession>A0A191WGM2</accession>
<evidence type="ECO:0000256" key="5">
    <source>
        <dbReference type="ARBA" id="ARBA00023284"/>
    </source>
</evidence>
<dbReference type="GO" id="GO:0030313">
    <property type="term" value="C:cell envelope"/>
    <property type="evidence" value="ECO:0007669"/>
    <property type="project" value="UniProtKB-SubCell"/>
</dbReference>
<evidence type="ECO:0000256" key="1">
    <source>
        <dbReference type="ARBA" id="ARBA00004196"/>
    </source>
</evidence>
<dbReference type="EMBL" id="CP013979">
    <property type="protein sequence ID" value="ANJ27329.1"/>
    <property type="molecule type" value="Genomic_DNA"/>
</dbReference>
<keyword evidence="2" id="KW-0201">Cytochrome c-type biogenesis</keyword>
<feature type="signal peptide" evidence="6">
    <location>
        <begin position="1"/>
        <end position="28"/>
    </location>
</feature>
<name>A0A191WGM2_9MICO</name>
<reference evidence="9" key="2">
    <citation type="submission" date="2016-01" db="EMBL/GenBank/DDBJ databases">
        <title>Complete genome sequence of Agromyces aureus AR33T and comparison with related organisms.</title>
        <authorList>
            <person name="Corretto E."/>
            <person name="Antonielli L."/>
            <person name="Sessitsch A."/>
            <person name="Brader G."/>
        </authorList>
    </citation>
    <scope>NUCLEOTIDE SEQUENCE [LARGE SCALE GENOMIC DNA]</scope>
    <source>
        <strain evidence="9">AR33</strain>
    </source>
</reference>
<dbReference type="STRING" id="453304.ATC03_11980"/>
<dbReference type="PANTHER" id="PTHR42852">
    <property type="entry name" value="THIOL:DISULFIDE INTERCHANGE PROTEIN DSBE"/>
    <property type="match status" value="1"/>
</dbReference>
<gene>
    <name evidence="8" type="ORF">ATC03_11980</name>
</gene>
<evidence type="ECO:0000256" key="2">
    <source>
        <dbReference type="ARBA" id="ARBA00022748"/>
    </source>
</evidence>
<evidence type="ECO:0000256" key="3">
    <source>
        <dbReference type="ARBA" id="ARBA00022968"/>
    </source>
</evidence>
<dbReference type="CDD" id="cd02966">
    <property type="entry name" value="TlpA_like_family"/>
    <property type="match status" value="1"/>
</dbReference>
<keyword evidence="6" id="KW-0732">Signal</keyword>
<dbReference type="PROSITE" id="PS51352">
    <property type="entry name" value="THIOREDOXIN_2"/>
    <property type="match status" value="1"/>
</dbReference>
<dbReference type="InterPro" id="IPR017937">
    <property type="entry name" value="Thioredoxin_CS"/>
</dbReference>
<dbReference type="GO" id="GO:0016209">
    <property type="term" value="F:antioxidant activity"/>
    <property type="evidence" value="ECO:0007669"/>
    <property type="project" value="InterPro"/>
</dbReference>
<dbReference type="GO" id="GO:0017004">
    <property type="term" value="P:cytochrome complex assembly"/>
    <property type="evidence" value="ECO:0007669"/>
    <property type="project" value="UniProtKB-KW"/>
</dbReference>
<keyword evidence="9" id="KW-1185">Reference proteome</keyword>
<dbReference type="AlphaFoldDB" id="A0A191WGM2"/>
<dbReference type="Proteomes" id="UP000078437">
    <property type="component" value="Chromosome"/>
</dbReference>
<keyword evidence="5" id="KW-0676">Redox-active center</keyword>
<keyword evidence="3" id="KW-0735">Signal-anchor</keyword>
<comment type="subcellular location">
    <subcellularLocation>
        <location evidence="1">Cell envelope</location>
    </subcellularLocation>
</comment>
<dbReference type="OrthoDB" id="9796554at2"/>
<sequence length="198" mass="20826">MTGRIRSRLAATFLGVLLLSGCSSNDVATQYREGSGKNFIAGNGTITEVPMAERGQTVEFDGISDAGAQLSSTDFDGQPLVVNFWYAGCAPCRKEAPDLQTLSEQFEPDGVQFIGVNIRDQVATARAFAETYGVTYPSIIDADGGAALLAFSGVIAPNAVPTTLVLDAEHRVAARVLGRVTSPSILEALINTVLSETP</sequence>
<dbReference type="InterPro" id="IPR036249">
    <property type="entry name" value="Thioredoxin-like_sf"/>
</dbReference>
<feature type="domain" description="Thioredoxin" evidence="7">
    <location>
        <begin position="43"/>
        <end position="195"/>
    </location>
</feature>
<evidence type="ECO:0000259" key="7">
    <source>
        <dbReference type="PROSITE" id="PS51352"/>
    </source>
</evidence>
<keyword evidence="3" id="KW-0812">Transmembrane</keyword>
<feature type="chain" id="PRO_5008249431" description="Thioredoxin domain-containing protein" evidence="6">
    <location>
        <begin position="29"/>
        <end position="198"/>
    </location>
</feature>
<evidence type="ECO:0000256" key="6">
    <source>
        <dbReference type="SAM" id="SignalP"/>
    </source>
</evidence>
<dbReference type="Pfam" id="PF00578">
    <property type="entry name" value="AhpC-TSA"/>
    <property type="match status" value="1"/>
</dbReference>
<protein>
    <recommendedName>
        <fullName evidence="7">Thioredoxin domain-containing protein</fullName>
    </recommendedName>
</protein>
<dbReference type="PROSITE" id="PS00194">
    <property type="entry name" value="THIOREDOXIN_1"/>
    <property type="match status" value="1"/>
</dbReference>
<reference evidence="8 9" key="1">
    <citation type="journal article" date="2016" name="Int. J. Syst. Evol. Microbiol.">
        <title>Agromyces aureus sp. nov., isolated from the rhizosphere of Salix caprea L. grown in a heavy-metal-contaminated soil.</title>
        <authorList>
            <person name="Corretto E."/>
            <person name="Antonielli L."/>
            <person name="Sessitsch A."/>
            <person name="Compant S."/>
            <person name="Gorfer M."/>
            <person name="Kuffner M."/>
            <person name="Brader G."/>
        </authorList>
    </citation>
    <scope>NUCLEOTIDE SEQUENCE [LARGE SCALE GENOMIC DNA]</scope>
    <source>
        <strain evidence="8 9">AR33</strain>
    </source>
</reference>
<evidence type="ECO:0000256" key="4">
    <source>
        <dbReference type="ARBA" id="ARBA00023157"/>
    </source>
</evidence>
<evidence type="ECO:0000313" key="9">
    <source>
        <dbReference type="Proteomes" id="UP000078437"/>
    </source>
</evidence>
<dbReference type="KEGG" id="agy:ATC03_11980"/>
<dbReference type="Gene3D" id="3.40.30.10">
    <property type="entry name" value="Glutaredoxin"/>
    <property type="match status" value="1"/>
</dbReference>
<dbReference type="SUPFAM" id="SSF52833">
    <property type="entry name" value="Thioredoxin-like"/>
    <property type="match status" value="1"/>
</dbReference>
<dbReference type="InterPro" id="IPR000866">
    <property type="entry name" value="AhpC/TSA"/>
</dbReference>
<dbReference type="GO" id="GO:0016491">
    <property type="term" value="F:oxidoreductase activity"/>
    <property type="evidence" value="ECO:0007669"/>
    <property type="project" value="InterPro"/>
</dbReference>
<evidence type="ECO:0000313" key="8">
    <source>
        <dbReference type="EMBL" id="ANJ27329.1"/>
    </source>
</evidence>
<dbReference type="InterPro" id="IPR013766">
    <property type="entry name" value="Thioredoxin_domain"/>
</dbReference>
<dbReference type="InterPro" id="IPR050553">
    <property type="entry name" value="Thioredoxin_ResA/DsbE_sf"/>
</dbReference>
<proteinExistence type="predicted"/>
<keyword evidence="4" id="KW-1015">Disulfide bond</keyword>
<dbReference type="PANTHER" id="PTHR42852:SF6">
    <property type="entry name" value="THIOL:DISULFIDE INTERCHANGE PROTEIN DSBE"/>
    <property type="match status" value="1"/>
</dbReference>
<dbReference type="RefSeq" id="WP_067877319.1">
    <property type="nucleotide sequence ID" value="NZ_CP013979.1"/>
</dbReference>
<organism evidence="8 9">
    <name type="scientific">Agromyces aureus</name>
    <dbReference type="NCBI Taxonomy" id="453304"/>
    <lineage>
        <taxon>Bacteria</taxon>
        <taxon>Bacillati</taxon>
        <taxon>Actinomycetota</taxon>
        <taxon>Actinomycetes</taxon>
        <taxon>Micrococcales</taxon>
        <taxon>Microbacteriaceae</taxon>
        <taxon>Agromyces</taxon>
    </lineage>
</organism>